<feature type="binding site" evidence="4">
    <location>
        <begin position="154"/>
        <end position="156"/>
    </location>
    <ligand>
        <name>D-glyceraldehyde 3-phosphate</name>
        <dbReference type="ChEBI" id="CHEBI:59776"/>
    </ligand>
</feature>
<dbReference type="EMBL" id="PCVL01000025">
    <property type="protein sequence ID" value="PIQ72617.1"/>
    <property type="molecule type" value="Genomic_DNA"/>
</dbReference>
<dbReference type="GO" id="GO:0016620">
    <property type="term" value="F:oxidoreductase activity, acting on the aldehyde or oxo group of donors, NAD or NADP as acceptor"/>
    <property type="evidence" value="ECO:0007669"/>
    <property type="project" value="InterPro"/>
</dbReference>
<feature type="binding site" evidence="4">
    <location>
        <position position="236"/>
    </location>
    <ligand>
        <name>D-glyceraldehyde 3-phosphate</name>
        <dbReference type="ChEBI" id="CHEBI:59776"/>
    </ligand>
</feature>
<gene>
    <name evidence="9" type="primary">gap</name>
    <name evidence="9" type="ORF">COV86_02100</name>
</gene>
<feature type="binding site" evidence="5">
    <location>
        <position position="122"/>
    </location>
    <ligand>
        <name>NAD(+)</name>
        <dbReference type="ChEBI" id="CHEBI:57540"/>
    </ligand>
</feature>
<dbReference type="InterPro" id="IPR036291">
    <property type="entry name" value="NAD(P)-bd_dom_sf"/>
</dbReference>
<evidence type="ECO:0000313" key="9">
    <source>
        <dbReference type="EMBL" id="PIQ72617.1"/>
    </source>
</evidence>
<comment type="similarity">
    <text evidence="1 7">Belongs to the glyceraldehyde-3-phosphate dehydrogenase family.</text>
</comment>
<dbReference type="Pfam" id="PF02800">
    <property type="entry name" value="Gp_dh_C"/>
    <property type="match status" value="1"/>
</dbReference>
<dbReference type="GO" id="GO:0050661">
    <property type="term" value="F:NADP binding"/>
    <property type="evidence" value="ECO:0007669"/>
    <property type="project" value="InterPro"/>
</dbReference>
<dbReference type="PANTHER" id="PTHR43148">
    <property type="entry name" value="GLYCERALDEHYDE-3-PHOSPHATE DEHYDROGENASE 2"/>
    <property type="match status" value="1"/>
</dbReference>
<keyword evidence="5" id="KW-0547">Nucleotide-binding</keyword>
<feature type="binding site" evidence="4">
    <location>
        <begin position="213"/>
        <end position="214"/>
    </location>
    <ligand>
        <name>D-glyceraldehyde 3-phosphate</name>
        <dbReference type="ChEBI" id="CHEBI:59776"/>
    </ligand>
</feature>
<dbReference type="Gene3D" id="3.40.50.720">
    <property type="entry name" value="NAD(P)-binding Rossmann-like Domain"/>
    <property type="match status" value="1"/>
</dbReference>
<feature type="binding site" evidence="5">
    <location>
        <position position="318"/>
    </location>
    <ligand>
        <name>NAD(+)</name>
        <dbReference type="ChEBI" id="CHEBI:57540"/>
    </ligand>
</feature>
<proteinExistence type="inferred from homology"/>
<dbReference type="FunFam" id="3.30.360.10:FF:000002">
    <property type="entry name" value="Glyceraldehyde-3-phosphate dehydrogenase"/>
    <property type="match status" value="1"/>
</dbReference>
<dbReference type="FunFam" id="3.40.50.720:FF:000001">
    <property type="entry name" value="Glyceraldehyde-3-phosphate dehydrogenase"/>
    <property type="match status" value="1"/>
</dbReference>
<evidence type="ECO:0000256" key="2">
    <source>
        <dbReference type="ARBA" id="ARBA00023002"/>
    </source>
</evidence>
<dbReference type="GO" id="GO:0006006">
    <property type="term" value="P:glucose metabolic process"/>
    <property type="evidence" value="ECO:0007669"/>
    <property type="project" value="InterPro"/>
</dbReference>
<sequence>MKHLKIGLNGFGRIGRAFTRIALSRDSFELVAINTRKTPNLMLAYLLQHDSVYRTFNKTVKEETDGISVDGKKILTLLNDKPENIPWDRYNIDVVVDATGAFSKKPYLEKHLKGTVKKVILSAPAKDEETPYVVLGVNDDKFDFKKETVISMASCTTNCAAPMFKIINDNFKVQSGFLTTAHAVTISQSMLDDANKNEGRSRAAFINIVPSTTGAAKAVAQVIPELKGKVDGIALRVPVATGSITDISAVVEKSTTSEEVNKFFKEASETTMRGILGYEDKVLVSSDYIGSSYSCIFDANYTKVINDNLIKIFGWYDNEWGYSTRLVDLVEKISTVMS</sequence>
<dbReference type="InterPro" id="IPR020831">
    <property type="entry name" value="GlycerAld/Erythrose_P_DH"/>
</dbReference>
<dbReference type="Gene3D" id="3.30.360.10">
    <property type="entry name" value="Dihydrodipicolinate Reductase, domain 2"/>
    <property type="match status" value="1"/>
</dbReference>
<feature type="binding site" evidence="4">
    <location>
        <position position="185"/>
    </location>
    <ligand>
        <name>D-glyceraldehyde 3-phosphate</name>
        <dbReference type="ChEBI" id="CHEBI:59776"/>
    </ligand>
</feature>
<dbReference type="Pfam" id="PF00044">
    <property type="entry name" value="Gp_dh_N"/>
    <property type="match status" value="1"/>
</dbReference>
<dbReference type="PRINTS" id="PR00078">
    <property type="entry name" value="G3PDHDRGNASE"/>
</dbReference>
<evidence type="ECO:0000256" key="5">
    <source>
        <dbReference type="PIRSR" id="PIRSR000149-3"/>
    </source>
</evidence>
<dbReference type="GO" id="GO:0051287">
    <property type="term" value="F:NAD binding"/>
    <property type="evidence" value="ECO:0007669"/>
    <property type="project" value="InterPro"/>
</dbReference>
<evidence type="ECO:0000256" key="3">
    <source>
        <dbReference type="PIRSR" id="PIRSR000149-1"/>
    </source>
</evidence>
<dbReference type="InterPro" id="IPR020829">
    <property type="entry name" value="GlycerAld_3-P_DH_cat"/>
</dbReference>
<feature type="active site" description="Nucleophile" evidence="3">
    <location>
        <position position="155"/>
    </location>
</feature>
<keyword evidence="2" id="KW-0560">Oxidoreductase</keyword>
<evidence type="ECO:0000256" key="1">
    <source>
        <dbReference type="ARBA" id="ARBA00007406"/>
    </source>
</evidence>
<dbReference type="SUPFAM" id="SSF51735">
    <property type="entry name" value="NAD(P)-binding Rossmann-fold domains"/>
    <property type="match status" value="1"/>
</dbReference>
<evidence type="ECO:0000259" key="8">
    <source>
        <dbReference type="SMART" id="SM00846"/>
    </source>
</evidence>
<dbReference type="CDD" id="cd18126">
    <property type="entry name" value="GAPDH_I_C"/>
    <property type="match status" value="1"/>
</dbReference>
<evidence type="ECO:0000256" key="6">
    <source>
        <dbReference type="PIRSR" id="PIRSR000149-4"/>
    </source>
</evidence>
<dbReference type="Proteomes" id="UP000229570">
    <property type="component" value="Unassembled WGS sequence"/>
</dbReference>
<protein>
    <submittedName>
        <fullName evidence="9">Type I glyceraldehyde-3-phosphate dehydrogenase</fullName>
    </submittedName>
</protein>
<feature type="site" description="Activates thiol group during catalysis" evidence="6">
    <location>
        <position position="182"/>
    </location>
</feature>
<dbReference type="NCBIfam" id="TIGR01534">
    <property type="entry name" value="GAPDH-I"/>
    <property type="match status" value="1"/>
</dbReference>
<dbReference type="CDD" id="cd05214">
    <property type="entry name" value="GAPDH_I_N"/>
    <property type="match status" value="1"/>
</dbReference>
<evidence type="ECO:0000313" key="10">
    <source>
        <dbReference type="Proteomes" id="UP000229570"/>
    </source>
</evidence>
<dbReference type="AlphaFoldDB" id="A0A2H0KMX8"/>
<evidence type="ECO:0000256" key="7">
    <source>
        <dbReference type="RuleBase" id="RU000397"/>
    </source>
</evidence>
<feature type="domain" description="Glyceraldehyde 3-phosphate dehydrogenase NAD(P) binding" evidence="8">
    <location>
        <begin position="4"/>
        <end position="155"/>
    </location>
</feature>
<dbReference type="InterPro" id="IPR006424">
    <property type="entry name" value="Glyceraldehyde-3-P_DH_1"/>
</dbReference>
<dbReference type="InterPro" id="IPR020828">
    <property type="entry name" value="GlycerAld_3-P_DH_NAD(P)-bd"/>
</dbReference>
<reference evidence="9 10" key="1">
    <citation type="submission" date="2017-09" db="EMBL/GenBank/DDBJ databases">
        <title>Depth-based differentiation of microbial function through sediment-hosted aquifers and enrichment of novel symbionts in the deep terrestrial subsurface.</title>
        <authorList>
            <person name="Probst A.J."/>
            <person name="Ladd B."/>
            <person name="Jarett J.K."/>
            <person name="Geller-Mcgrath D.E."/>
            <person name="Sieber C.M."/>
            <person name="Emerson J.B."/>
            <person name="Anantharaman K."/>
            <person name="Thomas B.C."/>
            <person name="Malmstrom R."/>
            <person name="Stieglmeier M."/>
            <person name="Klingl A."/>
            <person name="Woyke T."/>
            <person name="Ryan C.M."/>
            <person name="Banfield J.F."/>
        </authorList>
    </citation>
    <scope>NUCLEOTIDE SEQUENCE [LARGE SCALE GENOMIC DNA]</scope>
    <source>
        <strain evidence="9">CG11_big_fil_rev_8_21_14_0_20_35_14</strain>
    </source>
</reference>
<organism evidence="9 10">
    <name type="scientific">Candidatus Roizmanbacteria bacterium CG11_big_fil_rev_8_21_14_0_20_35_14</name>
    <dbReference type="NCBI Taxonomy" id="1974855"/>
    <lineage>
        <taxon>Bacteria</taxon>
        <taxon>Candidatus Roizmaniibacteriota</taxon>
    </lineage>
</organism>
<comment type="caution">
    <text evidence="9">The sequence shown here is derived from an EMBL/GenBank/DDBJ whole genome shotgun (WGS) entry which is preliminary data.</text>
</comment>
<evidence type="ECO:0000256" key="4">
    <source>
        <dbReference type="PIRSR" id="PIRSR000149-2"/>
    </source>
</evidence>
<name>A0A2H0KMX8_9BACT</name>
<keyword evidence="5" id="KW-0520">NAD</keyword>
<feature type="binding site" evidence="5">
    <location>
        <begin position="13"/>
        <end position="14"/>
    </location>
    <ligand>
        <name>NAD(+)</name>
        <dbReference type="ChEBI" id="CHEBI:57540"/>
    </ligand>
</feature>
<dbReference type="SMART" id="SM00846">
    <property type="entry name" value="Gp_dh_N"/>
    <property type="match status" value="1"/>
</dbReference>
<accession>A0A2H0KMX8</accession>
<dbReference type="SUPFAM" id="SSF55347">
    <property type="entry name" value="Glyceraldehyde-3-phosphate dehydrogenase-like, C-terminal domain"/>
    <property type="match status" value="1"/>
</dbReference>
<dbReference type="PIRSF" id="PIRSF000149">
    <property type="entry name" value="GAP_DH"/>
    <property type="match status" value="1"/>
</dbReference>